<accession>A0AB39HUP6</accession>
<organism evidence="1">
    <name type="scientific">Ornithinibacillus sp. 4-3</name>
    <dbReference type="NCBI Taxonomy" id="3231488"/>
    <lineage>
        <taxon>Bacteria</taxon>
        <taxon>Bacillati</taxon>
        <taxon>Bacillota</taxon>
        <taxon>Bacilli</taxon>
        <taxon>Bacillales</taxon>
        <taxon>Bacillaceae</taxon>
        <taxon>Ornithinibacillus</taxon>
    </lineage>
</organism>
<dbReference type="EMBL" id="CP162599">
    <property type="protein sequence ID" value="XDK34019.1"/>
    <property type="molecule type" value="Genomic_DNA"/>
</dbReference>
<sequence length="181" mass="20843">MEKAIYIIRHCEAIGQGREASLTENGFRQAKILSEWLVNKRISRIISSPYLRAVQTIAPFSENNNIEIETDNRLIERILSTQDFPDWLEKLETTFSDFSLTYEGGESSEEATARIVELINEISTSDHESIAVVAHGGIIALLLHYYDKNFGFEQWKNMCNPDVFLLRLSENIPSCERIWEE</sequence>
<dbReference type="PANTHER" id="PTHR48100">
    <property type="entry name" value="BROAD-SPECIFICITY PHOSPHATASE YOR283W-RELATED"/>
    <property type="match status" value="1"/>
</dbReference>
<dbReference type="PIRSF" id="PIRSF000709">
    <property type="entry name" value="6PFK_2-Ptase"/>
    <property type="match status" value="1"/>
</dbReference>
<evidence type="ECO:0000313" key="1">
    <source>
        <dbReference type="EMBL" id="XDK34019.1"/>
    </source>
</evidence>
<dbReference type="Pfam" id="PF00300">
    <property type="entry name" value="His_Phos_1"/>
    <property type="match status" value="1"/>
</dbReference>
<protein>
    <submittedName>
        <fullName evidence="1">Histidine phosphatase family protein</fullName>
    </submittedName>
</protein>
<dbReference type="PANTHER" id="PTHR48100:SF1">
    <property type="entry name" value="HISTIDINE PHOSPHATASE FAMILY PROTEIN-RELATED"/>
    <property type="match status" value="1"/>
</dbReference>
<dbReference type="Gene3D" id="3.40.50.1240">
    <property type="entry name" value="Phosphoglycerate mutase-like"/>
    <property type="match status" value="1"/>
</dbReference>
<dbReference type="AlphaFoldDB" id="A0AB39HUP6"/>
<dbReference type="SMART" id="SM00855">
    <property type="entry name" value="PGAM"/>
    <property type="match status" value="1"/>
</dbReference>
<dbReference type="InterPro" id="IPR013078">
    <property type="entry name" value="His_Pase_superF_clade-1"/>
</dbReference>
<dbReference type="RefSeq" id="WP_368654697.1">
    <property type="nucleotide sequence ID" value="NZ_CP162599.1"/>
</dbReference>
<dbReference type="SUPFAM" id="SSF53254">
    <property type="entry name" value="Phosphoglycerate mutase-like"/>
    <property type="match status" value="1"/>
</dbReference>
<reference evidence="1" key="1">
    <citation type="submission" date="2024-07" db="EMBL/GenBank/DDBJ databases">
        <title>Halotolerant mesophilic bacterium Ornithinibacillus sp. 4-3, sp. nov., isolated from soil.</title>
        <authorList>
            <person name="Sidarenka A.V."/>
            <person name="Guliayeva D.E."/>
            <person name="Leanovich S.I."/>
            <person name="Hileuskaya K.S."/>
            <person name="Akhremchuk A.E."/>
            <person name="Sikolenko M.A."/>
            <person name="Valentovich L.N."/>
        </authorList>
    </citation>
    <scope>NUCLEOTIDE SEQUENCE</scope>
    <source>
        <strain evidence="1">4-3</strain>
    </source>
</reference>
<proteinExistence type="predicted"/>
<dbReference type="CDD" id="cd07067">
    <property type="entry name" value="HP_PGM_like"/>
    <property type="match status" value="1"/>
</dbReference>
<gene>
    <name evidence="1" type="ORF">AB4Y30_06615</name>
</gene>
<name>A0AB39HUP6_9BACI</name>
<dbReference type="GO" id="GO:0005737">
    <property type="term" value="C:cytoplasm"/>
    <property type="evidence" value="ECO:0007669"/>
    <property type="project" value="TreeGrafter"/>
</dbReference>
<dbReference type="GO" id="GO:0016791">
    <property type="term" value="F:phosphatase activity"/>
    <property type="evidence" value="ECO:0007669"/>
    <property type="project" value="TreeGrafter"/>
</dbReference>
<dbReference type="InterPro" id="IPR029033">
    <property type="entry name" value="His_PPase_superfam"/>
</dbReference>
<dbReference type="InterPro" id="IPR050275">
    <property type="entry name" value="PGM_Phosphatase"/>
</dbReference>